<dbReference type="EMBL" id="CP137306">
    <property type="protein sequence ID" value="WQF77758.1"/>
    <property type="molecule type" value="Genomic_DNA"/>
</dbReference>
<evidence type="ECO:0000256" key="1">
    <source>
        <dbReference type="SAM" id="SignalP"/>
    </source>
</evidence>
<proteinExistence type="predicted"/>
<dbReference type="AlphaFoldDB" id="A0AAX4I438"/>
<gene>
    <name evidence="2" type="ORF">CDEST_02772</name>
</gene>
<reference evidence="3" key="1">
    <citation type="journal article" date="2023" name="bioRxiv">
        <title>Complete genome of the Medicago anthracnose fungus, Colletotrichum destructivum, reveals a mini-chromosome-like region within a core chromosome.</title>
        <authorList>
            <person name="Lapalu N."/>
            <person name="Simon A."/>
            <person name="Lu A."/>
            <person name="Plaumann P.-L."/>
            <person name="Amselem J."/>
            <person name="Pigne S."/>
            <person name="Auger A."/>
            <person name="Koch C."/>
            <person name="Dallery J.-F."/>
            <person name="O'Connell R.J."/>
        </authorList>
    </citation>
    <scope>NUCLEOTIDE SEQUENCE [LARGE SCALE GENOMIC DNA]</scope>
    <source>
        <strain evidence="3">CBS 520.97</strain>
    </source>
</reference>
<keyword evidence="1" id="KW-0732">Signal</keyword>
<dbReference type="RefSeq" id="XP_062774982.1">
    <property type="nucleotide sequence ID" value="XM_062918931.1"/>
</dbReference>
<keyword evidence="3" id="KW-1185">Reference proteome</keyword>
<evidence type="ECO:0000313" key="2">
    <source>
        <dbReference type="EMBL" id="WQF77758.1"/>
    </source>
</evidence>
<accession>A0AAX4I438</accession>
<feature type="chain" id="PRO_5043410700" evidence="1">
    <location>
        <begin position="17"/>
        <end position="250"/>
    </location>
</feature>
<organism evidence="2 3">
    <name type="scientific">Colletotrichum destructivum</name>
    <dbReference type="NCBI Taxonomy" id="34406"/>
    <lineage>
        <taxon>Eukaryota</taxon>
        <taxon>Fungi</taxon>
        <taxon>Dikarya</taxon>
        <taxon>Ascomycota</taxon>
        <taxon>Pezizomycotina</taxon>
        <taxon>Sordariomycetes</taxon>
        <taxon>Hypocreomycetidae</taxon>
        <taxon>Glomerellales</taxon>
        <taxon>Glomerellaceae</taxon>
        <taxon>Colletotrichum</taxon>
        <taxon>Colletotrichum destructivum species complex</taxon>
    </lineage>
</organism>
<dbReference type="Proteomes" id="UP001322277">
    <property type="component" value="Chromosome 2"/>
</dbReference>
<evidence type="ECO:0000313" key="3">
    <source>
        <dbReference type="Proteomes" id="UP001322277"/>
    </source>
</evidence>
<dbReference type="GeneID" id="87939275"/>
<protein>
    <submittedName>
        <fullName evidence="2">Uncharacterized protein</fullName>
    </submittedName>
</protein>
<name>A0AAX4I438_9PEZI</name>
<dbReference type="KEGG" id="cdet:87939275"/>
<sequence length="250" mass="25044">MKATLVLTTLLGAAIANPIAIANIEGTNKEKRDAQLEARILPGLTTIPLTSLSGLGSLQGINLPGLPIGAVNPQTIIPVLTLLLQGILSVILNLRQAIPAVGSSPSLPAIPSFSSVPSPTLGTNININQLEGLVGAVNIQVRNVTTIGQNLPRGLSQAQLQQIQVIVAEVKSQVTPLIPVLQSLNSLPNGTPVPSTGIPGLGSLSSVTVLLAPVLAIVSSLLSGLLGGLLGGGSGGSGNILSNLLGGGRS</sequence>
<feature type="signal peptide" evidence="1">
    <location>
        <begin position="1"/>
        <end position="16"/>
    </location>
</feature>